<protein>
    <recommendedName>
        <fullName evidence="3">GPI inositol-deacylase transmembrane domain-containing protein</fullName>
    </recommendedName>
</protein>
<dbReference type="AlphaFoldDB" id="A0A8J6ELL5"/>
<keyword evidence="2" id="KW-0472">Membrane</keyword>
<feature type="transmembrane region" description="Helical" evidence="2">
    <location>
        <begin position="120"/>
        <end position="141"/>
    </location>
</feature>
<feature type="transmembrane region" description="Helical" evidence="2">
    <location>
        <begin position="54"/>
        <end position="71"/>
    </location>
</feature>
<name>A0A8J6ELL5_ELECQ</name>
<dbReference type="OrthoDB" id="348976at2759"/>
<feature type="transmembrane region" description="Helical" evidence="2">
    <location>
        <begin position="83"/>
        <end position="99"/>
    </location>
</feature>
<dbReference type="GO" id="GO:0006505">
    <property type="term" value="P:GPI anchor metabolic process"/>
    <property type="evidence" value="ECO:0007669"/>
    <property type="project" value="TreeGrafter"/>
</dbReference>
<dbReference type="GO" id="GO:0006888">
    <property type="term" value="P:endoplasmic reticulum to Golgi vesicle-mediated transport"/>
    <property type="evidence" value="ECO:0007669"/>
    <property type="project" value="TreeGrafter"/>
</dbReference>
<reference evidence="4" key="1">
    <citation type="thesis" date="2020" institute="ProQuest LLC" country="789 East Eisenhower Parkway, Ann Arbor, MI, USA">
        <title>Comparative Genomics and Chromosome Evolution.</title>
        <authorList>
            <person name="Mudd A.B."/>
        </authorList>
    </citation>
    <scope>NUCLEOTIDE SEQUENCE</scope>
    <source>
        <strain evidence="4">HN-11 Male</strain>
        <tissue evidence="4">Kidney and liver</tissue>
    </source>
</reference>
<dbReference type="GO" id="GO:0016020">
    <property type="term" value="C:membrane"/>
    <property type="evidence" value="ECO:0007669"/>
    <property type="project" value="GOC"/>
</dbReference>
<keyword evidence="2" id="KW-1133">Transmembrane helix</keyword>
<accession>A0A8J6ELL5</accession>
<evidence type="ECO:0000313" key="4">
    <source>
        <dbReference type="EMBL" id="KAG9471459.1"/>
    </source>
</evidence>
<evidence type="ECO:0000256" key="2">
    <source>
        <dbReference type="SAM" id="Phobius"/>
    </source>
</evidence>
<keyword evidence="2" id="KW-0812">Transmembrane</keyword>
<comment type="caution">
    <text evidence="4">The sequence shown here is derived from an EMBL/GenBank/DDBJ whole genome shotgun (WGS) entry which is preliminary data.</text>
</comment>
<proteinExistence type="predicted"/>
<sequence>MPANNPIEERSNTANKLGEPKLGPQEEACGPSPPMCGLSTASDSINMHLSAMNLLLWLTLLTSPCCVYWIKNVRHSIQLDPDPVRMLAITLIFTVEILMNSTVSSLRSSKLLKMTARLQLPFSVLVVVFGQLHLYRVAYFITLSLFLHALSCFI</sequence>
<dbReference type="PANTHER" id="PTHR15495">
    <property type="entry name" value="NEGATIVE REGULATOR OF VESICLE FORMATION-RELATED"/>
    <property type="match status" value="1"/>
</dbReference>
<dbReference type="EMBL" id="WNTK01000142">
    <property type="protein sequence ID" value="KAG9471459.1"/>
    <property type="molecule type" value="Genomic_DNA"/>
</dbReference>
<dbReference type="GO" id="GO:0005783">
    <property type="term" value="C:endoplasmic reticulum"/>
    <property type="evidence" value="ECO:0007669"/>
    <property type="project" value="TreeGrafter"/>
</dbReference>
<organism evidence="4 5">
    <name type="scientific">Eleutherodactylus coqui</name>
    <name type="common">Puerto Rican coqui</name>
    <dbReference type="NCBI Taxonomy" id="57060"/>
    <lineage>
        <taxon>Eukaryota</taxon>
        <taxon>Metazoa</taxon>
        <taxon>Chordata</taxon>
        <taxon>Craniata</taxon>
        <taxon>Vertebrata</taxon>
        <taxon>Euteleostomi</taxon>
        <taxon>Amphibia</taxon>
        <taxon>Batrachia</taxon>
        <taxon>Anura</taxon>
        <taxon>Neobatrachia</taxon>
        <taxon>Hyloidea</taxon>
        <taxon>Eleutherodactylidae</taxon>
        <taxon>Eleutherodactylinae</taxon>
        <taxon>Eleutherodactylus</taxon>
        <taxon>Eleutherodactylus</taxon>
    </lineage>
</organism>
<feature type="region of interest" description="Disordered" evidence="1">
    <location>
        <begin position="1"/>
        <end position="31"/>
    </location>
</feature>
<dbReference type="InterPro" id="IPR039529">
    <property type="entry name" value="PGAP1/BST1"/>
</dbReference>
<dbReference type="Pfam" id="PF25140">
    <property type="entry name" value="PGAP1_TMD"/>
    <property type="match status" value="1"/>
</dbReference>
<evidence type="ECO:0000259" key="3">
    <source>
        <dbReference type="Pfam" id="PF25140"/>
    </source>
</evidence>
<dbReference type="PANTHER" id="PTHR15495:SF7">
    <property type="entry name" value="GPI INOSITOL-DEACYLASE"/>
    <property type="match status" value="1"/>
</dbReference>
<dbReference type="GO" id="GO:0050185">
    <property type="term" value="F:phosphatidylinositol deacylase activity"/>
    <property type="evidence" value="ECO:0007669"/>
    <property type="project" value="TreeGrafter"/>
</dbReference>
<evidence type="ECO:0000313" key="5">
    <source>
        <dbReference type="Proteomes" id="UP000770717"/>
    </source>
</evidence>
<evidence type="ECO:0000256" key="1">
    <source>
        <dbReference type="SAM" id="MobiDB-lite"/>
    </source>
</evidence>
<keyword evidence="5" id="KW-1185">Reference proteome</keyword>
<dbReference type="InterPro" id="IPR056824">
    <property type="entry name" value="PGAP1_TMD"/>
</dbReference>
<feature type="domain" description="GPI inositol-deacylase transmembrane" evidence="3">
    <location>
        <begin position="40"/>
        <end position="152"/>
    </location>
</feature>
<gene>
    <name evidence="4" type="ORF">GDO78_014676</name>
</gene>
<dbReference type="Proteomes" id="UP000770717">
    <property type="component" value="Unassembled WGS sequence"/>
</dbReference>